<evidence type="ECO:0000256" key="1">
    <source>
        <dbReference type="PROSITE-ProRule" id="PRU00339"/>
    </source>
</evidence>
<dbReference type="Gene3D" id="1.25.40.10">
    <property type="entry name" value="Tetratricopeptide repeat domain"/>
    <property type="match status" value="1"/>
</dbReference>
<keyword evidence="2" id="KW-0732">Signal</keyword>
<keyword evidence="1" id="KW-0802">TPR repeat</keyword>
<dbReference type="RefSeq" id="WP_106703881.1">
    <property type="nucleotide sequence ID" value="NZ_CP027666.1"/>
</dbReference>
<dbReference type="SUPFAM" id="SSF48452">
    <property type="entry name" value="TPR-like"/>
    <property type="match status" value="1"/>
</dbReference>
<feature type="chain" id="PRO_5015496747" evidence="2">
    <location>
        <begin position="34"/>
        <end position="181"/>
    </location>
</feature>
<dbReference type="Pfam" id="PF00515">
    <property type="entry name" value="TPR_1"/>
    <property type="match status" value="1"/>
</dbReference>
<dbReference type="InterPro" id="IPR019734">
    <property type="entry name" value="TPR_rpt"/>
</dbReference>
<gene>
    <name evidence="3" type="ORF">C6570_14685</name>
</gene>
<name>A0A2S0MI14_9BURK</name>
<sequence length="181" mass="19662">MTLRPPFLLHCRQLAAQCLLGIGLLTAGAAALADEYAEVQKLQQSGQAAAALARADKYIAANPRDPQMRFIKSGLLSAVGQRAEAEELLTNLTRDYPELPEPWNNLAVLYASQGQLDKAEAALQSALRINPAYATALENLGDVRVRKAGEAYRRARQLDARNARLAPKIDSLQRVLTDGAK</sequence>
<dbReference type="PROSITE" id="PS50005">
    <property type="entry name" value="TPR"/>
    <property type="match status" value="1"/>
</dbReference>
<protein>
    <submittedName>
        <fullName evidence="3">Uncharacterized protein</fullName>
    </submittedName>
</protein>
<feature type="repeat" description="TPR" evidence="1">
    <location>
        <begin position="100"/>
        <end position="133"/>
    </location>
</feature>
<dbReference type="KEGG" id="otk:C6570_14685"/>
<dbReference type="EMBL" id="CP027666">
    <property type="protein sequence ID" value="AVO35333.1"/>
    <property type="molecule type" value="Genomic_DNA"/>
</dbReference>
<feature type="signal peptide" evidence="2">
    <location>
        <begin position="1"/>
        <end position="33"/>
    </location>
</feature>
<proteinExistence type="predicted"/>
<dbReference type="InterPro" id="IPR011990">
    <property type="entry name" value="TPR-like_helical_dom_sf"/>
</dbReference>
<keyword evidence="4" id="KW-1185">Reference proteome</keyword>
<dbReference type="AlphaFoldDB" id="A0A2S0MI14"/>
<reference evidence="3 4" key="1">
    <citation type="submission" date="2018-03" db="EMBL/GenBank/DDBJ databases">
        <title>Genome sequencing of Ottowia sp.</title>
        <authorList>
            <person name="Kim S.-J."/>
            <person name="Heo J."/>
            <person name="Kwon S.-W."/>
        </authorList>
    </citation>
    <scope>NUCLEOTIDE SEQUENCE [LARGE SCALE GENOMIC DNA]</scope>
    <source>
        <strain evidence="3 4">KADR8-3</strain>
    </source>
</reference>
<accession>A0A2S0MI14</accession>
<dbReference type="OrthoDB" id="5294075at2"/>
<organism evidence="3 4">
    <name type="scientific">Ottowia oryzae</name>
    <dbReference type="NCBI Taxonomy" id="2109914"/>
    <lineage>
        <taxon>Bacteria</taxon>
        <taxon>Pseudomonadati</taxon>
        <taxon>Pseudomonadota</taxon>
        <taxon>Betaproteobacteria</taxon>
        <taxon>Burkholderiales</taxon>
        <taxon>Comamonadaceae</taxon>
        <taxon>Ottowia</taxon>
    </lineage>
</organism>
<dbReference type="SMART" id="SM00028">
    <property type="entry name" value="TPR"/>
    <property type="match status" value="1"/>
</dbReference>
<evidence type="ECO:0000256" key="2">
    <source>
        <dbReference type="SAM" id="SignalP"/>
    </source>
</evidence>
<dbReference type="Proteomes" id="UP000239709">
    <property type="component" value="Chromosome"/>
</dbReference>
<evidence type="ECO:0000313" key="3">
    <source>
        <dbReference type="EMBL" id="AVO35333.1"/>
    </source>
</evidence>
<evidence type="ECO:0000313" key="4">
    <source>
        <dbReference type="Proteomes" id="UP000239709"/>
    </source>
</evidence>